<dbReference type="Proteomes" id="UP000623842">
    <property type="component" value="Unassembled WGS sequence"/>
</dbReference>
<comment type="caution">
    <text evidence="5">The sequence shown here is derived from an EMBL/GenBank/DDBJ whole genome shotgun (WGS) entry which is preliminary data.</text>
</comment>
<dbReference type="Gene3D" id="2.60.40.10">
    <property type="entry name" value="Immunoglobulins"/>
    <property type="match status" value="1"/>
</dbReference>
<dbReference type="SUPFAM" id="SSF51445">
    <property type="entry name" value="(Trans)glycosidases"/>
    <property type="match status" value="1"/>
</dbReference>
<reference evidence="5" key="1">
    <citation type="journal article" date="2014" name="Int. J. Syst. Evol. Microbiol.">
        <title>Complete genome sequence of Corynebacterium casei LMG S-19264T (=DSM 44701T), isolated from a smear-ripened cheese.</title>
        <authorList>
            <consortium name="US DOE Joint Genome Institute (JGI-PGF)"/>
            <person name="Walter F."/>
            <person name="Albersmeier A."/>
            <person name="Kalinowski J."/>
            <person name="Ruckert C."/>
        </authorList>
    </citation>
    <scope>NUCLEOTIDE SEQUENCE</scope>
    <source>
        <strain evidence="5">KCTC 42731</strain>
    </source>
</reference>
<dbReference type="PANTHER" id="PTHR43002">
    <property type="entry name" value="GLYCOGEN DEBRANCHING ENZYME"/>
    <property type="match status" value="1"/>
</dbReference>
<dbReference type="InterPro" id="IPR044505">
    <property type="entry name" value="GlgX_Isoamylase_N_E_set"/>
</dbReference>
<dbReference type="InterPro" id="IPR014756">
    <property type="entry name" value="Ig_E-set"/>
</dbReference>
<dbReference type="Gene3D" id="2.60.40.1180">
    <property type="entry name" value="Golgi alpha-mannosidase II"/>
    <property type="match status" value="1"/>
</dbReference>
<dbReference type="InterPro" id="IPR013783">
    <property type="entry name" value="Ig-like_fold"/>
</dbReference>
<evidence type="ECO:0000256" key="1">
    <source>
        <dbReference type="ARBA" id="ARBA00008061"/>
    </source>
</evidence>
<evidence type="ECO:0000256" key="2">
    <source>
        <dbReference type="ARBA" id="ARBA00022801"/>
    </source>
</evidence>
<dbReference type="InterPro" id="IPR011837">
    <property type="entry name" value="Glycogen_debranch_GlgX"/>
</dbReference>
<dbReference type="SUPFAM" id="SSF51011">
    <property type="entry name" value="Glycosyl hydrolase domain"/>
    <property type="match status" value="1"/>
</dbReference>
<sequence length="674" mass="76793">MKIIEKHKGYHNILGAVWDGLGTNFALYSSTASHVDIELFDPSHQSMGRYPLVKGENHIWHSYFKGVQPGDCYWYFIDGQYNPEKGNWHNKNLALLDPYARQFSGEFSWKNSAQVSFKHLNAPVQIPKNQVSSIAKYKGTKPNISWQKTVIYECHVKGATQEFPDIEHSRRGSFLGLAQPAFINHLKALGVTAVQLLPVHFFIDEEFLIDAQLSNYWGYNTLNFFIPHHGYLLDGDISEFAKMVSMFHQADIEVIIDVVFNHTAEGNEQGPTLCYRGIDNPSYYRLLTTDLSVYINDTGCGNTLNTNSAVAVRMVLDSLRYWVQYMGVDGFRFDLATILGRSHKRFKENHTFFQALSQDPVLNQVKLIAEPWDIGPGGYQLGAFPSPWREWNDQYRDSVRRFWLGERGTLSGFAKHLHGSNYLFERQGRPVSSGINYITSHDGFTLADLVSFQFKHNEQNKENNADGHNHNYSQNFGVEGTTSDEGILAKRLTQQKNFLVTLLLSHGTPMLAGGTEVANSQQGNNNAYCQDNEIGWINWPKSPQQHPLFCCIQTLINIRKRFAVFNQTAFIHDDDPRFDVYWLSANGEAMSANQWHDEDNLFLGYALYDNTEHKALLLYFNAASIDVKGRLPIIGNVSLWKQLVDTHVNTNSVELFMTHSPVHIYAQSCKVFTN</sequence>
<dbReference type="InterPro" id="IPR006047">
    <property type="entry name" value="GH13_cat_dom"/>
</dbReference>
<dbReference type="GO" id="GO:0005980">
    <property type="term" value="P:glycogen catabolic process"/>
    <property type="evidence" value="ECO:0007669"/>
    <property type="project" value="InterPro"/>
</dbReference>
<dbReference type="SMART" id="SM00642">
    <property type="entry name" value="Aamy"/>
    <property type="match status" value="1"/>
</dbReference>
<keyword evidence="3" id="KW-0326">Glycosidase</keyword>
<keyword evidence="6" id="KW-1185">Reference proteome</keyword>
<dbReference type="EMBL" id="BNCK01000005">
    <property type="protein sequence ID" value="GHF95134.1"/>
    <property type="molecule type" value="Genomic_DNA"/>
</dbReference>
<protein>
    <submittedName>
        <fullName evidence="5">Glycogen operon protein GlgX homolog</fullName>
    </submittedName>
</protein>
<dbReference type="Pfam" id="PF00128">
    <property type="entry name" value="Alpha-amylase"/>
    <property type="match status" value="1"/>
</dbReference>
<evidence type="ECO:0000256" key="3">
    <source>
        <dbReference type="ARBA" id="ARBA00023295"/>
    </source>
</evidence>
<dbReference type="CDD" id="cd11326">
    <property type="entry name" value="AmyAc_Glg_debranch"/>
    <property type="match status" value="1"/>
</dbReference>
<accession>A0A919EME5</accession>
<name>A0A919EME5_9GAMM</name>
<dbReference type="InterPro" id="IPR013780">
    <property type="entry name" value="Glyco_hydro_b"/>
</dbReference>
<dbReference type="Gene3D" id="3.20.20.80">
    <property type="entry name" value="Glycosidases"/>
    <property type="match status" value="1"/>
</dbReference>
<dbReference type="RefSeq" id="WP_229854690.1">
    <property type="nucleotide sequence ID" value="NZ_BNCK01000005.1"/>
</dbReference>
<dbReference type="InterPro" id="IPR017853">
    <property type="entry name" value="GH"/>
</dbReference>
<evidence type="ECO:0000313" key="6">
    <source>
        <dbReference type="Proteomes" id="UP000623842"/>
    </source>
</evidence>
<reference evidence="5" key="2">
    <citation type="submission" date="2020-09" db="EMBL/GenBank/DDBJ databases">
        <authorList>
            <person name="Sun Q."/>
            <person name="Kim S."/>
        </authorList>
    </citation>
    <scope>NUCLEOTIDE SEQUENCE</scope>
    <source>
        <strain evidence="5">KCTC 42731</strain>
    </source>
</reference>
<organism evidence="5 6">
    <name type="scientific">Thalassotalea marina</name>
    <dbReference type="NCBI Taxonomy" id="1673741"/>
    <lineage>
        <taxon>Bacteria</taxon>
        <taxon>Pseudomonadati</taxon>
        <taxon>Pseudomonadota</taxon>
        <taxon>Gammaproteobacteria</taxon>
        <taxon>Alteromonadales</taxon>
        <taxon>Colwelliaceae</taxon>
        <taxon>Thalassotalea</taxon>
    </lineage>
</organism>
<evidence type="ECO:0000259" key="4">
    <source>
        <dbReference type="SMART" id="SM00642"/>
    </source>
</evidence>
<gene>
    <name evidence="5" type="ORF">GCM10017161_24300</name>
</gene>
<proteinExistence type="inferred from homology"/>
<dbReference type="GO" id="GO:0004135">
    <property type="term" value="F:amylo-alpha-1,6-glucosidase activity"/>
    <property type="evidence" value="ECO:0007669"/>
    <property type="project" value="InterPro"/>
</dbReference>
<evidence type="ECO:0000313" key="5">
    <source>
        <dbReference type="EMBL" id="GHF95134.1"/>
    </source>
</evidence>
<dbReference type="AlphaFoldDB" id="A0A919EME5"/>
<dbReference type="NCBIfam" id="TIGR02100">
    <property type="entry name" value="glgX_debranch"/>
    <property type="match status" value="1"/>
</dbReference>
<dbReference type="CDD" id="cd02856">
    <property type="entry name" value="E_set_GDE_Isoamylase_N"/>
    <property type="match status" value="1"/>
</dbReference>
<comment type="similarity">
    <text evidence="1">Belongs to the glycosyl hydrolase 13 family.</text>
</comment>
<feature type="domain" description="Glycosyl hydrolase family 13 catalytic" evidence="4">
    <location>
        <begin position="161"/>
        <end position="559"/>
    </location>
</feature>
<dbReference type="Pfam" id="PF02922">
    <property type="entry name" value="CBM_48"/>
    <property type="match status" value="1"/>
</dbReference>
<dbReference type="SUPFAM" id="SSF81296">
    <property type="entry name" value="E set domains"/>
    <property type="match status" value="1"/>
</dbReference>
<keyword evidence="2" id="KW-0378">Hydrolase</keyword>
<dbReference type="InterPro" id="IPR004193">
    <property type="entry name" value="Glyco_hydro_13_N"/>
</dbReference>